<proteinExistence type="inferred from homology"/>
<dbReference type="InterPro" id="IPR001525">
    <property type="entry name" value="C5_MeTfrase"/>
</dbReference>
<dbReference type="PROSITE" id="PS51038">
    <property type="entry name" value="BAH"/>
    <property type="match status" value="2"/>
</dbReference>
<dbReference type="Gene3D" id="2.30.30.490">
    <property type="match status" value="2"/>
</dbReference>
<keyword evidence="2 8" id="KW-0489">Methyltransferase</keyword>
<dbReference type="Gene3D" id="3.40.50.150">
    <property type="entry name" value="Vaccinia Virus protein VP39"/>
    <property type="match status" value="1"/>
</dbReference>
<dbReference type="OrthoDB" id="5376140at2759"/>
<dbReference type="GO" id="GO:0005634">
    <property type="term" value="C:nucleus"/>
    <property type="evidence" value="ECO:0007669"/>
    <property type="project" value="UniProtKB-SubCell"/>
</dbReference>
<dbReference type="GO" id="GO:0006346">
    <property type="term" value="P:DNA methylation-dependent constitutive heterochromatin formation"/>
    <property type="evidence" value="ECO:0007669"/>
    <property type="project" value="InterPro"/>
</dbReference>
<protein>
    <recommendedName>
        <fullName evidence="8">DNA (cytosine-5)-methyltransferase</fullName>
        <ecNumber evidence="8">2.1.1.37</ecNumber>
    </recommendedName>
</protein>
<comment type="catalytic activity">
    <reaction evidence="8 12">
        <text>a 2'-deoxycytidine in DNA + S-adenosyl-L-methionine = a 5-methyl-2'-deoxycytidine in DNA + S-adenosyl-L-homocysteine + H(+)</text>
        <dbReference type="Rhea" id="RHEA:13681"/>
        <dbReference type="Rhea" id="RHEA-COMP:11369"/>
        <dbReference type="Rhea" id="RHEA-COMP:11370"/>
        <dbReference type="ChEBI" id="CHEBI:15378"/>
        <dbReference type="ChEBI" id="CHEBI:57856"/>
        <dbReference type="ChEBI" id="CHEBI:59789"/>
        <dbReference type="ChEBI" id="CHEBI:85452"/>
        <dbReference type="ChEBI" id="CHEBI:85454"/>
        <dbReference type="EC" id="2.1.1.37"/>
    </reaction>
</comment>
<evidence type="ECO:0000256" key="12">
    <source>
        <dbReference type="RuleBase" id="RU000417"/>
    </source>
</evidence>
<feature type="compositionally biased region" description="Polar residues" evidence="13">
    <location>
        <begin position="121"/>
        <end position="142"/>
    </location>
</feature>
<dbReference type="InterPro" id="IPR050390">
    <property type="entry name" value="C5-Methyltransferase"/>
</dbReference>
<dbReference type="GO" id="GO:0003682">
    <property type="term" value="F:chromatin binding"/>
    <property type="evidence" value="ECO:0007669"/>
    <property type="project" value="UniProtKB-UniRule"/>
</dbReference>
<dbReference type="InterPro" id="IPR029063">
    <property type="entry name" value="SAM-dependent_MTases_sf"/>
</dbReference>
<feature type="region of interest" description="Disordered" evidence="13">
    <location>
        <begin position="984"/>
        <end position="1009"/>
    </location>
</feature>
<evidence type="ECO:0000256" key="13">
    <source>
        <dbReference type="SAM" id="MobiDB-lite"/>
    </source>
</evidence>
<evidence type="ECO:0000313" key="15">
    <source>
        <dbReference type="EMBL" id="KXS18025.1"/>
    </source>
</evidence>
<feature type="compositionally biased region" description="Basic and acidic residues" evidence="13">
    <location>
        <begin position="154"/>
        <end position="164"/>
    </location>
</feature>
<dbReference type="Pfam" id="PF00145">
    <property type="entry name" value="DNA_methylase"/>
    <property type="match status" value="1"/>
</dbReference>
<feature type="region of interest" description="Disordered" evidence="13">
    <location>
        <begin position="311"/>
        <end position="385"/>
    </location>
</feature>
<evidence type="ECO:0000256" key="6">
    <source>
        <dbReference type="ARBA" id="ARBA00023125"/>
    </source>
</evidence>
<dbReference type="InterPro" id="IPR018117">
    <property type="entry name" value="C5_DNA_meth_AS"/>
</dbReference>
<keyword evidence="16" id="KW-1185">Reference proteome</keyword>
<evidence type="ECO:0000256" key="4">
    <source>
        <dbReference type="ARBA" id="ARBA00022691"/>
    </source>
</evidence>
<evidence type="ECO:0000256" key="10">
    <source>
        <dbReference type="PROSITE-ProRule" id="PRU01016"/>
    </source>
</evidence>
<dbReference type="Pfam" id="PF12047">
    <property type="entry name" value="DNMT1-RFD"/>
    <property type="match status" value="1"/>
</dbReference>
<keyword evidence="4 8" id="KW-0949">S-adenosyl-L-methionine</keyword>
<evidence type="ECO:0000256" key="2">
    <source>
        <dbReference type="ARBA" id="ARBA00022603"/>
    </source>
</evidence>
<dbReference type="GO" id="GO:0003886">
    <property type="term" value="F:DNA (cytosine-5-)-methyltransferase activity"/>
    <property type="evidence" value="ECO:0007669"/>
    <property type="project" value="UniProtKB-UniRule"/>
</dbReference>
<sequence>MQDRSDDENQYDPAELLLAYPQFQPYIALVGADAIAEAIDEHEDPDDALSAIKKLHASLKPPKASSGPRAKRGGSCSRGRLGSVTTDLELPPSAPRKRGLNQPKATDLVEDEQSDDELVSTVGNRSVSPQDVDSPGTQPSQAQHRKISPTKRRAAAESDSDPKPAKRMRSKREIIVTDDVDSKDEGKGTGPKKTKRNRPKAGHSNDADDDSDEGPKKRTREPKLRIPTYPRKAILYQPRDGEPVETHDTIVMGESPDLEDADEEDLPCRRLYNFSTYDDKTKRMVYVEDVSFNENIDPCFSGMVRPVYAEGESDDEFEDDVSDEESNDGDDAVAPMDIEEVQDPKGKGKEVIRDSKGKGKAVVAEDLEPNGTESPIETAGSAKPGGQWMKSSSIFHLEIHYTETGHGMWLKTQFGYYRLVKPAKEYEPFFEKISKAVRITWRILITLKRRKNTTYDEFLQCLNDVQKLPPPPNGGSSSSVGDMPNTMELEEEARYPLELTEQDMKDNIDWITTEVEGELEHYYNSTDDFTGIDLELTSSPLWKRISGFARSKGARGSVSANRERRSQLSKQPHAFQSNAVVSPGIRKLEGKLFGGNVNELPLSPSDEAPVKAVAAKRALARSSLENGVEPEVPADKKGKAKATIEEKENVVPLMDDDDGQPIDPAKLYDFPSIPPLPDVNNYKLKWLTSLGESNGRLYYSSVRINGEMDHVEVGHHVIARPEEESKAHRSSEGWVGVVKYLYQSKSGSDSTMFAHVRWFNPLKDTFVGELAAHAGKLEGSRELVLGDTCDDIPLATICGVANVYYLEPHTTPPQWATTRWDQGHEEDRYNFFYRYYSGSKDDDMRYTDARRHEMQAPPSQSHLNLCEEFEWCDCCNVRNLANRDKNECHLIKLDGTEKVVGVCAKGMPFLLHDFVYIDSGEKETPFRIARVESFIPTNKGFSRANFVVGTDNGTRDLRVDWDKDVSDRVRLKVRMFRRADDITDRKEARKRSRENESSETHPDEHAPRDMRHLYITDNVEIIEISRLSGVCWIAHRSLLGETEQALTSYKLEDVNNFWMSEKLLPGDKTEPYPRSAFSFSPRRLRIREEQKVQSSEYLSKRHKPMKAMDLFAGCGGLTCGLEMSGAIETLWAVECDVAAAMTFKKNFPHATVYNQDINVLLERVWKRDKLQDPDSKKLRSSDGEEMDDLPEPGEVEFLYGGPPCQGFSRMNRWKKVDDRKNALIPTFMSFVEFYNHPKFKGFLAENVADILRFKPGGVQVGVNKMEGGVDKGVVKFIVRAALDMDFEVGVVILQAAYHGVPQNRRRCFVQGYRRGDTVSLPDWPKPVHCMETVSTSRASGGSTKVSSMYGGAPLSFNYYDAFAGAPHRALTIRETCSDLPGFEYTNPYKVMAQSDEDKKYDQSRKKWYPSYSEADMKVSSMGGEMEQRYQKNPLTLYQSKIRNGATVLHNHVVKQYKSIVIERICRVGMYPGADHLSLPKELAGESLWCLQGEGSAKDKHNNWKGLYGRLDYDKTFKTITTDMNPVNVQGTVLHPTQRRVMSVRENARGQGFPDTFIFCATNLFRTCNLSLKEMYRQVGNAVPVPLAEALGSKMRDAMSEGWARSSGELEQGEMRWCVGSGIAEGTSNSDEREHVEEPLDDDMEE</sequence>
<evidence type="ECO:0000256" key="7">
    <source>
        <dbReference type="ARBA" id="ARBA00023242"/>
    </source>
</evidence>
<dbReference type="InterPro" id="IPR031303">
    <property type="entry name" value="C5_meth_CS"/>
</dbReference>
<evidence type="ECO:0000256" key="1">
    <source>
        <dbReference type="ARBA" id="ARBA00004123"/>
    </source>
</evidence>
<dbReference type="Gene3D" id="3.90.120.10">
    <property type="entry name" value="DNA Methylase, subunit A, domain 2"/>
    <property type="match status" value="2"/>
</dbReference>
<dbReference type="NCBIfam" id="TIGR00675">
    <property type="entry name" value="dcm"/>
    <property type="match status" value="1"/>
</dbReference>
<feature type="compositionally biased region" description="Low complexity" evidence="13">
    <location>
        <begin position="73"/>
        <end position="83"/>
    </location>
</feature>
<name>A0A139ANE4_GONPJ</name>
<dbReference type="PROSITE" id="PS51679">
    <property type="entry name" value="SAM_MT_C5"/>
    <property type="match status" value="1"/>
</dbReference>
<evidence type="ECO:0000256" key="3">
    <source>
        <dbReference type="ARBA" id="ARBA00022679"/>
    </source>
</evidence>
<keyword evidence="3 8" id="KW-0808">Transferase</keyword>
<dbReference type="PANTHER" id="PTHR10629">
    <property type="entry name" value="CYTOSINE-SPECIFIC METHYLTRANSFERASE"/>
    <property type="match status" value="1"/>
</dbReference>
<keyword evidence="7 8" id="KW-0539">Nucleus</keyword>
<feature type="region of interest" description="Disordered" evidence="13">
    <location>
        <begin position="54"/>
        <end position="244"/>
    </location>
</feature>
<dbReference type="InterPro" id="IPR001025">
    <property type="entry name" value="BAH_dom"/>
</dbReference>
<evidence type="ECO:0000256" key="8">
    <source>
        <dbReference type="PIRNR" id="PIRNR037404"/>
    </source>
</evidence>
<dbReference type="PROSITE" id="PS00094">
    <property type="entry name" value="C5_MTASE_1"/>
    <property type="match status" value="1"/>
</dbReference>
<dbReference type="PROSITE" id="PS00095">
    <property type="entry name" value="C5_MTASE_2"/>
    <property type="match status" value="1"/>
</dbReference>
<comment type="similarity">
    <text evidence="8 10 11">Belongs to the class I-like SAM-binding methyltransferase superfamily. C5-methyltransferase family.</text>
</comment>
<comment type="subcellular location">
    <subcellularLocation>
        <location evidence="1 8">Nucleus</location>
    </subcellularLocation>
</comment>
<keyword evidence="6 8" id="KW-0238">DNA-binding</keyword>
<feature type="compositionally biased region" description="Basic and acidic residues" evidence="13">
    <location>
        <begin position="213"/>
        <end position="224"/>
    </location>
</feature>
<feature type="compositionally biased region" description="Basic residues" evidence="13">
    <location>
        <begin position="143"/>
        <end position="153"/>
    </location>
</feature>
<evidence type="ECO:0000313" key="16">
    <source>
        <dbReference type="Proteomes" id="UP000070544"/>
    </source>
</evidence>
<feature type="compositionally biased region" description="Acidic residues" evidence="13">
    <location>
        <begin position="311"/>
        <end position="341"/>
    </location>
</feature>
<dbReference type="EMBL" id="KQ965744">
    <property type="protein sequence ID" value="KXS18025.1"/>
    <property type="molecule type" value="Genomic_DNA"/>
</dbReference>
<dbReference type="InterPro" id="IPR043151">
    <property type="entry name" value="BAH_sf"/>
</dbReference>
<feature type="compositionally biased region" description="Basic residues" evidence="13">
    <location>
        <begin position="190"/>
        <end position="201"/>
    </location>
</feature>
<dbReference type="OMA" id="KINDAEC"/>
<evidence type="ECO:0000259" key="14">
    <source>
        <dbReference type="PROSITE" id="PS51038"/>
    </source>
</evidence>
<dbReference type="PRINTS" id="PR00105">
    <property type="entry name" value="C5METTRFRASE"/>
</dbReference>
<evidence type="ECO:0000256" key="5">
    <source>
        <dbReference type="ARBA" id="ARBA00022737"/>
    </source>
</evidence>
<dbReference type="GO" id="GO:0032259">
    <property type="term" value="P:methylation"/>
    <property type="evidence" value="ECO:0007669"/>
    <property type="project" value="UniProtKB-KW"/>
</dbReference>
<dbReference type="InterPro" id="IPR022702">
    <property type="entry name" value="Cytosine_MeTrfase1_RFD"/>
</dbReference>
<dbReference type="Proteomes" id="UP000070544">
    <property type="component" value="Unassembled WGS sequence"/>
</dbReference>
<organism evidence="15 16">
    <name type="scientific">Gonapodya prolifera (strain JEL478)</name>
    <name type="common">Monoblepharis prolifera</name>
    <dbReference type="NCBI Taxonomy" id="1344416"/>
    <lineage>
        <taxon>Eukaryota</taxon>
        <taxon>Fungi</taxon>
        <taxon>Fungi incertae sedis</taxon>
        <taxon>Chytridiomycota</taxon>
        <taxon>Chytridiomycota incertae sedis</taxon>
        <taxon>Monoblepharidomycetes</taxon>
        <taxon>Monoblepharidales</taxon>
        <taxon>Gonapodyaceae</taxon>
        <taxon>Gonapodya</taxon>
    </lineage>
</organism>
<feature type="compositionally biased region" description="Basic and acidic residues" evidence="13">
    <location>
        <begin position="342"/>
        <end position="357"/>
    </location>
</feature>
<feature type="active site" evidence="9 10">
    <location>
        <position position="1204"/>
    </location>
</feature>
<evidence type="ECO:0000256" key="9">
    <source>
        <dbReference type="PIRSR" id="PIRSR037404-1"/>
    </source>
</evidence>
<dbReference type="PIRSF" id="PIRSF037404">
    <property type="entry name" value="DNMT1"/>
    <property type="match status" value="1"/>
</dbReference>
<accession>A0A139ANE4</accession>
<keyword evidence="5" id="KW-0677">Repeat</keyword>
<feature type="region of interest" description="Disordered" evidence="13">
    <location>
        <begin position="1620"/>
        <end position="1645"/>
    </location>
</feature>
<feature type="domain" description="BAH" evidence="14">
    <location>
        <begin position="907"/>
        <end position="1074"/>
    </location>
</feature>
<dbReference type="STRING" id="1344416.A0A139ANE4"/>
<dbReference type="SUPFAM" id="SSF53335">
    <property type="entry name" value="S-adenosyl-L-methionine-dependent methyltransferases"/>
    <property type="match status" value="1"/>
</dbReference>
<feature type="domain" description="BAH" evidence="14">
    <location>
        <begin position="709"/>
        <end position="848"/>
    </location>
</feature>
<feature type="compositionally biased region" description="Acidic residues" evidence="13">
    <location>
        <begin position="108"/>
        <end position="118"/>
    </location>
</feature>
<dbReference type="GO" id="GO:0044027">
    <property type="term" value="P:negative regulation of gene expression via chromosomal CpG island methylation"/>
    <property type="evidence" value="ECO:0007669"/>
    <property type="project" value="TreeGrafter"/>
</dbReference>
<dbReference type="GO" id="GO:0003677">
    <property type="term" value="F:DNA binding"/>
    <property type="evidence" value="ECO:0007669"/>
    <property type="project" value="UniProtKB-KW"/>
</dbReference>
<dbReference type="EC" id="2.1.1.37" evidence="8"/>
<dbReference type="PANTHER" id="PTHR10629:SF52">
    <property type="entry name" value="DNA (CYTOSINE-5)-METHYLTRANSFERASE 1"/>
    <property type="match status" value="1"/>
</dbReference>
<reference evidence="15 16" key="1">
    <citation type="journal article" date="2015" name="Genome Biol. Evol.">
        <title>Phylogenomic analyses indicate that early fungi evolved digesting cell walls of algal ancestors of land plants.</title>
        <authorList>
            <person name="Chang Y."/>
            <person name="Wang S."/>
            <person name="Sekimoto S."/>
            <person name="Aerts A.L."/>
            <person name="Choi C."/>
            <person name="Clum A."/>
            <person name="LaButti K.M."/>
            <person name="Lindquist E.A."/>
            <person name="Yee Ngan C."/>
            <person name="Ohm R.A."/>
            <person name="Salamov A.A."/>
            <person name="Grigoriev I.V."/>
            <person name="Spatafora J.W."/>
            <person name="Berbee M.L."/>
        </authorList>
    </citation>
    <scope>NUCLEOTIDE SEQUENCE [LARGE SCALE GENOMIC DNA]</scope>
    <source>
        <strain evidence="15 16">JEL478</strain>
    </source>
</reference>
<gene>
    <name evidence="15" type="ORF">M427DRAFT_54236</name>
</gene>
<evidence type="ECO:0000256" key="11">
    <source>
        <dbReference type="RuleBase" id="RU000416"/>
    </source>
</evidence>